<protein>
    <submittedName>
        <fullName evidence="2">Transposase</fullName>
    </submittedName>
</protein>
<evidence type="ECO:0000313" key="1">
    <source>
        <dbReference type="Proteomes" id="UP000036681"/>
    </source>
</evidence>
<reference evidence="2" key="1">
    <citation type="submission" date="2017-02" db="UniProtKB">
        <authorList>
            <consortium name="WormBaseParasite"/>
        </authorList>
    </citation>
    <scope>IDENTIFICATION</scope>
</reference>
<sequence length="83" mass="9137">MVAPTCRKIGTDFNPLENRCRRQPFGKTPNGVDTLGSDTKTSAGVCCSVTLPYRDSSKSVARFSSFSANFRMFSWARGRLAQP</sequence>
<organism evidence="1 2">
    <name type="scientific">Ascaris lumbricoides</name>
    <name type="common">Giant roundworm</name>
    <dbReference type="NCBI Taxonomy" id="6252"/>
    <lineage>
        <taxon>Eukaryota</taxon>
        <taxon>Metazoa</taxon>
        <taxon>Ecdysozoa</taxon>
        <taxon>Nematoda</taxon>
        <taxon>Chromadorea</taxon>
        <taxon>Rhabditida</taxon>
        <taxon>Spirurina</taxon>
        <taxon>Ascaridomorpha</taxon>
        <taxon>Ascaridoidea</taxon>
        <taxon>Ascarididae</taxon>
        <taxon>Ascaris</taxon>
    </lineage>
</organism>
<accession>A0A0M3HTE1</accession>
<name>A0A0M3HTE1_ASCLU</name>
<evidence type="ECO:0000313" key="2">
    <source>
        <dbReference type="WBParaSite" id="ALUE_0000589801-mRNA-1"/>
    </source>
</evidence>
<dbReference type="AlphaFoldDB" id="A0A0M3HTE1"/>
<proteinExistence type="predicted"/>
<dbReference type="Proteomes" id="UP000036681">
    <property type="component" value="Unplaced"/>
</dbReference>
<keyword evidence="1" id="KW-1185">Reference proteome</keyword>
<dbReference type="WBParaSite" id="ALUE_0000589801-mRNA-1">
    <property type="protein sequence ID" value="ALUE_0000589801-mRNA-1"/>
    <property type="gene ID" value="ALUE_0000589801"/>
</dbReference>